<feature type="compositionally biased region" description="Pro residues" evidence="1">
    <location>
        <begin position="375"/>
        <end position="385"/>
    </location>
</feature>
<sequence>MSLQGLDGTEASTVVTFHGTSGSQPIVSPKYCPGVNNKPGYLCETGHCCGETGCCTYYYELWWFWLLSTMVILFSCFCAYRHRWAKLRVQQQQRQREINLIAYNGACNYPTSMLDLSFMASFKLPSYEEVAAQPCTPPPPYSSVFALRGGGGGGLGGGALGGPSSSYTPDPHHYHHPHPPCPPYPYPGPYPTSQGPYPPSQSPYPSAHGRPLARSAMTSSQSSDNYTSCSCESCSITSPSSTSFSMQVTDETYDSSRGSSPGDGGSAPLPPGLIPAVAPDAGLPRGGLAPSVAAVATSGMGSSFPVLSLNPPRPPHPPHFPLSPLILSPTLAPSSPSSPSAPLSSSSPPVRPLFLSEPLGTLAVHRRDQMGVHSPPGPPPCPTAQPFPKHALFSSGVAFFERKRHDTERKQETALQRRKDEEKPQGSGATEEEDDLDDDGDDDDDDGDDDDEDHFRHRRLTGDSGIEVCRCHIKRKHGDRDDDRVMEKGGGGNRGKQGGVGGRGAVGNGEGAEPLHDSVDCSLQAHAAVAGLGMGQPRHPEVTSPPGLPPKVGKAIATVETS</sequence>
<keyword evidence="2" id="KW-0812">Transmembrane</keyword>
<feature type="region of interest" description="Disordered" evidence="1">
    <location>
        <begin position="307"/>
        <end position="516"/>
    </location>
</feature>
<dbReference type="OrthoDB" id="9907279at2759"/>
<feature type="compositionally biased region" description="Low complexity" evidence="1">
    <location>
        <begin position="322"/>
        <end position="356"/>
    </location>
</feature>
<feature type="compositionally biased region" description="Acidic residues" evidence="1">
    <location>
        <begin position="430"/>
        <end position="452"/>
    </location>
</feature>
<evidence type="ECO:0000313" key="4">
    <source>
        <dbReference type="Proteomes" id="UP001148018"/>
    </source>
</evidence>
<feature type="compositionally biased region" description="Pro residues" evidence="1">
    <location>
        <begin position="179"/>
        <end position="202"/>
    </location>
</feature>
<gene>
    <name evidence="3" type="ORF">NHX12_017769</name>
</gene>
<feature type="compositionally biased region" description="Basic and acidic residues" evidence="1">
    <location>
        <begin position="400"/>
        <end position="424"/>
    </location>
</feature>
<dbReference type="PANTHER" id="PTHR16209:SF5">
    <property type="entry name" value="WW DOMAIN-BINDING PROTEIN 1"/>
    <property type="match status" value="1"/>
</dbReference>
<dbReference type="Pfam" id="PF11669">
    <property type="entry name" value="WBP-1"/>
    <property type="match status" value="1"/>
</dbReference>
<dbReference type="AlphaFoldDB" id="A0A9Q0EVT0"/>
<evidence type="ECO:0000256" key="1">
    <source>
        <dbReference type="SAM" id="MobiDB-lite"/>
    </source>
</evidence>
<dbReference type="PANTHER" id="PTHR16209">
    <property type="entry name" value="VESICULAR, OVEREXPRESSED IN CANCER, PROSURVIVAL PROTEIN 1"/>
    <property type="match status" value="1"/>
</dbReference>
<proteinExistence type="predicted"/>
<comment type="caution">
    <text evidence="3">The sequence shown here is derived from an EMBL/GenBank/DDBJ whole genome shotgun (WGS) entry which is preliminary data.</text>
</comment>
<feature type="compositionally biased region" description="Pro residues" evidence="1">
    <location>
        <begin position="311"/>
        <end position="321"/>
    </location>
</feature>
<dbReference type="InterPro" id="IPR051994">
    <property type="entry name" value="WW_domain-binding"/>
</dbReference>
<name>A0A9Q0EVT0_9TELE</name>
<evidence type="ECO:0000313" key="3">
    <source>
        <dbReference type="EMBL" id="KAJ3614194.1"/>
    </source>
</evidence>
<reference evidence="3" key="1">
    <citation type="submission" date="2022-07" db="EMBL/GenBank/DDBJ databases">
        <title>Chromosome-level genome of Muraenolepis orangiensis.</title>
        <authorList>
            <person name="Kim J."/>
        </authorList>
    </citation>
    <scope>NUCLEOTIDE SEQUENCE</scope>
    <source>
        <strain evidence="3">KU_S4_2022</strain>
        <tissue evidence="3">Muscle</tissue>
    </source>
</reference>
<accession>A0A9Q0EVT0</accession>
<feature type="compositionally biased region" description="Basic and acidic residues" evidence="1">
    <location>
        <begin position="478"/>
        <end position="487"/>
    </location>
</feature>
<evidence type="ECO:0000256" key="2">
    <source>
        <dbReference type="SAM" id="Phobius"/>
    </source>
</evidence>
<feature type="transmembrane region" description="Helical" evidence="2">
    <location>
        <begin position="62"/>
        <end position="80"/>
    </location>
</feature>
<feature type="region of interest" description="Disordered" evidence="1">
    <location>
        <begin position="237"/>
        <end position="278"/>
    </location>
</feature>
<dbReference type="InterPro" id="IPR021684">
    <property type="entry name" value="WBP1-like"/>
</dbReference>
<feature type="compositionally biased region" description="Gly residues" evidence="1">
    <location>
        <begin position="488"/>
        <end position="510"/>
    </location>
</feature>
<feature type="region of interest" description="Disordered" evidence="1">
    <location>
        <begin position="534"/>
        <end position="562"/>
    </location>
</feature>
<keyword evidence="4" id="KW-1185">Reference proteome</keyword>
<feature type="region of interest" description="Disordered" evidence="1">
    <location>
        <begin position="156"/>
        <end position="222"/>
    </location>
</feature>
<organism evidence="3 4">
    <name type="scientific">Muraenolepis orangiensis</name>
    <name type="common">Patagonian moray cod</name>
    <dbReference type="NCBI Taxonomy" id="630683"/>
    <lineage>
        <taxon>Eukaryota</taxon>
        <taxon>Metazoa</taxon>
        <taxon>Chordata</taxon>
        <taxon>Craniata</taxon>
        <taxon>Vertebrata</taxon>
        <taxon>Euteleostomi</taxon>
        <taxon>Actinopterygii</taxon>
        <taxon>Neopterygii</taxon>
        <taxon>Teleostei</taxon>
        <taxon>Neoteleostei</taxon>
        <taxon>Acanthomorphata</taxon>
        <taxon>Zeiogadaria</taxon>
        <taxon>Gadariae</taxon>
        <taxon>Gadiformes</taxon>
        <taxon>Muraenolepidoidei</taxon>
        <taxon>Muraenolepididae</taxon>
        <taxon>Muraenolepis</taxon>
    </lineage>
</organism>
<dbReference type="Proteomes" id="UP001148018">
    <property type="component" value="Unassembled WGS sequence"/>
</dbReference>
<dbReference type="EMBL" id="JANIIK010000034">
    <property type="protein sequence ID" value="KAJ3614194.1"/>
    <property type="molecule type" value="Genomic_DNA"/>
</dbReference>
<keyword evidence="2" id="KW-0472">Membrane</keyword>
<protein>
    <recommendedName>
        <fullName evidence="5">WW domain binding protein 1</fullName>
    </recommendedName>
</protein>
<evidence type="ECO:0008006" key="5">
    <source>
        <dbReference type="Google" id="ProtNLM"/>
    </source>
</evidence>
<keyword evidence="2" id="KW-1133">Transmembrane helix</keyword>